<organism evidence="1 2">
    <name type="scientific">Starkeya nomas</name>
    <dbReference type="NCBI Taxonomy" id="2666134"/>
    <lineage>
        <taxon>Bacteria</taxon>
        <taxon>Pseudomonadati</taxon>
        <taxon>Pseudomonadota</taxon>
        <taxon>Alphaproteobacteria</taxon>
        <taxon>Hyphomicrobiales</taxon>
        <taxon>Xanthobacteraceae</taxon>
        <taxon>Starkeya</taxon>
    </lineage>
</organism>
<dbReference type="RefSeq" id="WP_159602125.1">
    <property type="nucleotide sequence ID" value="NZ_CACSAS010000017.1"/>
</dbReference>
<keyword evidence="2" id="KW-1185">Reference proteome</keyword>
<sequence length="78" mass="8967">MARVRDQHQELPPLLAVEVRGRLSLLVRNRHELLKQINRMAPRSMRRLAAERDLARLTHEIIAADLALRPVGRKGTKS</sequence>
<proteinExistence type="predicted"/>
<accession>A0A5S9R3P0</accession>
<evidence type="ECO:0000313" key="1">
    <source>
        <dbReference type="EMBL" id="CAA0128985.1"/>
    </source>
</evidence>
<dbReference type="EMBL" id="CACSAS010000017">
    <property type="protein sequence ID" value="CAA0128985.1"/>
    <property type="molecule type" value="Genomic_DNA"/>
</dbReference>
<dbReference type="AlphaFoldDB" id="A0A5S9R3P0"/>
<gene>
    <name evidence="1" type="ORF">STARVERO_04399</name>
</gene>
<dbReference type="Proteomes" id="UP000433050">
    <property type="component" value="Unassembled WGS sequence"/>
</dbReference>
<name>A0A5S9R3P0_9HYPH</name>
<reference evidence="1 2" key="1">
    <citation type="submission" date="2019-12" db="EMBL/GenBank/DDBJ databases">
        <authorList>
            <person name="Reyes-Prieto M."/>
        </authorList>
    </citation>
    <scope>NUCLEOTIDE SEQUENCE [LARGE SCALE GENOMIC DNA]</scope>
    <source>
        <strain evidence="1">HF14-78462</strain>
    </source>
</reference>
<evidence type="ECO:0000313" key="2">
    <source>
        <dbReference type="Proteomes" id="UP000433050"/>
    </source>
</evidence>
<protein>
    <submittedName>
        <fullName evidence="1">Uncharacterized protein</fullName>
    </submittedName>
</protein>